<protein>
    <submittedName>
        <fullName evidence="1">Uncharacterized protein</fullName>
    </submittedName>
</protein>
<reference evidence="2" key="1">
    <citation type="journal article" date="2011" name="Nature">
        <title>Genome sequence and analysis of the tuber crop potato.</title>
        <authorList>
            <consortium name="The Potato Genome Sequencing Consortium"/>
        </authorList>
    </citation>
    <scope>NUCLEOTIDE SEQUENCE [LARGE SCALE GENOMIC DNA]</scope>
    <source>
        <strain evidence="2">cv. DM1-3 516 R44</strain>
    </source>
</reference>
<keyword evidence="2" id="KW-1185">Reference proteome</keyword>
<dbReference type="InParanoid" id="M1BU52"/>
<dbReference type="Proteomes" id="UP000011115">
    <property type="component" value="Unassembled WGS sequence"/>
</dbReference>
<evidence type="ECO:0000313" key="1">
    <source>
        <dbReference type="EnsemblPlants" id="PGSC0003DMT400052930"/>
    </source>
</evidence>
<organism evidence="1 2">
    <name type="scientific">Solanum tuberosum</name>
    <name type="common">Potato</name>
    <dbReference type="NCBI Taxonomy" id="4113"/>
    <lineage>
        <taxon>Eukaryota</taxon>
        <taxon>Viridiplantae</taxon>
        <taxon>Streptophyta</taxon>
        <taxon>Embryophyta</taxon>
        <taxon>Tracheophyta</taxon>
        <taxon>Spermatophyta</taxon>
        <taxon>Magnoliopsida</taxon>
        <taxon>eudicotyledons</taxon>
        <taxon>Gunneridae</taxon>
        <taxon>Pentapetalae</taxon>
        <taxon>asterids</taxon>
        <taxon>lamiids</taxon>
        <taxon>Solanales</taxon>
        <taxon>Solanaceae</taxon>
        <taxon>Solanoideae</taxon>
        <taxon>Solaneae</taxon>
        <taxon>Solanum</taxon>
    </lineage>
</organism>
<dbReference type="EnsemblPlants" id="PGSC0003DMT400052930">
    <property type="protein sequence ID" value="PGSC0003DMT400052930"/>
    <property type="gene ID" value="PGSC0003DMG400020535"/>
</dbReference>
<accession>M1BU52</accession>
<dbReference type="Gramene" id="PGSC0003DMT400052930">
    <property type="protein sequence ID" value="PGSC0003DMT400052930"/>
    <property type="gene ID" value="PGSC0003DMG400020535"/>
</dbReference>
<dbReference type="HOGENOM" id="CLU_2798924_0_0_1"/>
<dbReference type="AlphaFoldDB" id="M1BU52"/>
<dbReference type="PaxDb" id="4113-PGSC0003DMT400052930"/>
<name>M1BU52_SOLTU</name>
<sequence length="68" mass="8009">MKNCLSLSLGFAGYYNVSSLGSFVFECWSRMKNELNYCGYQVRRWCFLTSKVLELYSMDDGCLYFEKI</sequence>
<evidence type="ECO:0000313" key="2">
    <source>
        <dbReference type="Proteomes" id="UP000011115"/>
    </source>
</evidence>
<proteinExistence type="predicted"/>
<reference evidence="1" key="2">
    <citation type="submission" date="2015-06" db="UniProtKB">
        <authorList>
            <consortium name="EnsemblPlants"/>
        </authorList>
    </citation>
    <scope>IDENTIFICATION</scope>
    <source>
        <strain evidence="1">DM1-3 516 R44</strain>
    </source>
</reference>